<proteinExistence type="predicted"/>
<reference evidence="2 3" key="1">
    <citation type="journal article" date="2017" name="Curr. Biol.">
        <title>Genome architecture and evolution of a unichromosomal asexual nematode.</title>
        <authorList>
            <person name="Fradin H."/>
            <person name="Zegar C."/>
            <person name="Gutwein M."/>
            <person name="Lucas J."/>
            <person name="Kovtun M."/>
            <person name="Corcoran D."/>
            <person name="Baugh L.R."/>
            <person name="Kiontke K."/>
            <person name="Gunsalus K."/>
            <person name="Fitch D.H."/>
            <person name="Piano F."/>
        </authorList>
    </citation>
    <scope>NUCLEOTIDE SEQUENCE [LARGE SCALE GENOMIC DNA]</scope>
    <source>
        <strain evidence="2">PF1309</strain>
    </source>
</reference>
<gene>
    <name evidence="2" type="ORF">WR25_03058</name>
</gene>
<feature type="domain" description="F-box" evidence="1">
    <location>
        <begin position="2"/>
        <end position="50"/>
    </location>
</feature>
<organism evidence="2 3">
    <name type="scientific">Diploscapter pachys</name>
    <dbReference type="NCBI Taxonomy" id="2018661"/>
    <lineage>
        <taxon>Eukaryota</taxon>
        <taxon>Metazoa</taxon>
        <taxon>Ecdysozoa</taxon>
        <taxon>Nematoda</taxon>
        <taxon>Chromadorea</taxon>
        <taxon>Rhabditida</taxon>
        <taxon>Rhabditina</taxon>
        <taxon>Rhabditomorpha</taxon>
        <taxon>Rhabditoidea</taxon>
        <taxon>Rhabditidae</taxon>
        <taxon>Diploscapter</taxon>
    </lineage>
</organism>
<evidence type="ECO:0000259" key="1">
    <source>
        <dbReference type="PROSITE" id="PS50181"/>
    </source>
</evidence>
<dbReference type="Proteomes" id="UP000218231">
    <property type="component" value="Unassembled WGS sequence"/>
</dbReference>
<evidence type="ECO:0000313" key="3">
    <source>
        <dbReference type="Proteomes" id="UP000218231"/>
    </source>
</evidence>
<dbReference type="EMBL" id="LIAE01009093">
    <property type="protein sequence ID" value="PAV71265.1"/>
    <property type="molecule type" value="Genomic_DNA"/>
</dbReference>
<evidence type="ECO:0000313" key="2">
    <source>
        <dbReference type="EMBL" id="PAV71265.1"/>
    </source>
</evidence>
<dbReference type="Pfam" id="PF00646">
    <property type="entry name" value="F-box"/>
    <property type="match status" value="1"/>
</dbReference>
<dbReference type="CDD" id="cd09917">
    <property type="entry name" value="F-box_SF"/>
    <property type="match status" value="1"/>
</dbReference>
<comment type="caution">
    <text evidence="2">The sequence shown here is derived from an EMBL/GenBank/DDBJ whole genome shotgun (WGS) entry which is preliminary data.</text>
</comment>
<protein>
    <recommendedName>
        <fullName evidence="1">F-box domain-containing protein</fullName>
    </recommendedName>
</protein>
<dbReference type="InterPro" id="IPR001810">
    <property type="entry name" value="F-box_dom"/>
</dbReference>
<accession>A0A2A2KBF3</accession>
<keyword evidence="3" id="KW-1185">Reference proteome</keyword>
<name>A0A2A2KBF3_9BILA</name>
<sequence length="380" mass="44758">MLFSDSGLPTEVIEEVLQYCALRDRINMAQASRRVYDIGHSQRSSLRFQLNGTTSSIRLELSNEDMRDGIINRPEKCTTHNLYTANIQCYRRVFMDGVSHMDVIMINFIVKCCQLHIDLGGLDGRQFKNPNQFVKYNCKSNNECYQFNFLLLEDAIDSVQRYLFYFSNVHSAVKSFHLFIYNTLTMWDLLADFFDQVEITLNKPTINLNLCYIIENPRFYNSRLFANGIKQIKYVSNLGEDEHGNLLSRYDELMTEPFYKARFVEFMVNASYDITDDVLVRFEGNERLRINYTRFITAKGIARYLQKIFTTQQKYPLDVKINTNAYFSLKDITEEISEEFKFEMDEENERTAKFTNKFEQTFKIDINHGEIILKLNGESR</sequence>
<dbReference type="AlphaFoldDB" id="A0A2A2KBF3"/>
<dbReference type="PROSITE" id="PS50181">
    <property type="entry name" value="FBOX"/>
    <property type="match status" value="1"/>
</dbReference>